<dbReference type="OrthoDB" id="10366232at2759"/>
<protein>
    <submittedName>
        <fullName evidence="2">Uncharacterized protein</fullName>
    </submittedName>
</protein>
<dbReference type="EMBL" id="CAJVRL010000052">
    <property type="protein sequence ID" value="CAG8953793.1"/>
    <property type="molecule type" value="Genomic_DNA"/>
</dbReference>
<keyword evidence="3" id="KW-1185">Reference proteome</keyword>
<evidence type="ECO:0000313" key="2">
    <source>
        <dbReference type="EMBL" id="CAG8953793.1"/>
    </source>
</evidence>
<evidence type="ECO:0000313" key="3">
    <source>
        <dbReference type="Proteomes" id="UP000696280"/>
    </source>
</evidence>
<reference evidence="2" key="1">
    <citation type="submission" date="2021-07" db="EMBL/GenBank/DDBJ databases">
        <authorList>
            <person name="Durling M."/>
        </authorList>
    </citation>
    <scope>NUCLEOTIDE SEQUENCE</scope>
</reference>
<feature type="region of interest" description="Disordered" evidence="1">
    <location>
        <begin position="239"/>
        <end position="291"/>
    </location>
</feature>
<comment type="caution">
    <text evidence="2">The sequence shown here is derived from an EMBL/GenBank/DDBJ whole genome shotgun (WGS) entry which is preliminary data.</text>
</comment>
<feature type="region of interest" description="Disordered" evidence="1">
    <location>
        <begin position="110"/>
        <end position="139"/>
    </location>
</feature>
<accession>A0A9N9KVT7</accession>
<organism evidence="2 3">
    <name type="scientific">Hymenoscyphus fraxineus</name>
    <dbReference type="NCBI Taxonomy" id="746836"/>
    <lineage>
        <taxon>Eukaryota</taxon>
        <taxon>Fungi</taxon>
        <taxon>Dikarya</taxon>
        <taxon>Ascomycota</taxon>
        <taxon>Pezizomycotina</taxon>
        <taxon>Leotiomycetes</taxon>
        <taxon>Helotiales</taxon>
        <taxon>Helotiaceae</taxon>
        <taxon>Hymenoscyphus</taxon>
    </lineage>
</organism>
<dbReference type="Proteomes" id="UP000696280">
    <property type="component" value="Unassembled WGS sequence"/>
</dbReference>
<sequence>MEIRLLPLIYTKHPLNSLLIYPRHVFHLQDRFAHNPGIPIASLPTNTQTDITEVFPATVILDLYELTQESLRGWTIHSARICGDWEYDEVSYEVAYIWLVKKEGDVDEVLSNANHDGDGARQGQEGTGHGGSDLGRDVSRNDEVYSENGQENDISGLKLADFLPTTFTTSRDTTAPTTDPFHPRPSNNLFSGFGNPSALFSQFPRFGSPPHNLFVRTTSRPANNLFGSPLQHRFRRARHPSNHNHLGHPPSPLSNQHESTSAPFQAATTNSSSLLGPNSNIRGTENLATSEADSVDPEKIFYTTQGGHCYRGYREKPWSDYHGPPDELPSPRPWEYMGWVE</sequence>
<gene>
    <name evidence="2" type="ORF">HYFRA_00006685</name>
</gene>
<feature type="compositionally biased region" description="Polar residues" evidence="1">
    <location>
        <begin position="253"/>
        <end position="291"/>
    </location>
</feature>
<dbReference type="AlphaFoldDB" id="A0A9N9KVT7"/>
<name>A0A9N9KVT7_9HELO</name>
<evidence type="ECO:0000256" key="1">
    <source>
        <dbReference type="SAM" id="MobiDB-lite"/>
    </source>
</evidence>
<proteinExistence type="predicted"/>